<dbReference type="GeneID" id="85416464"/>
<dbReference type="Proteomes" id="UP001227543">
    <property type="component" value="Unassembled WGS sequence"/>
</dbReference>
<organism evidence="1 2">
    <name type="scientific">Colletotrichum tamarilloi</name>
    <dbReference type="NCBI Taxonomy" id="1209934"/>
    <lineage>
        <taxon>Eukaryota</taxon>
        <taxon>Fungi</taxon>
        <taxon>Dikarya</taxon>
        <taxon>Ascomycota</taxon>
        <taxon>Pezizomycotina</taxon>
        <taxon>Sordariomycetes</taxon>
        <taxon>Hypocreomycetidae</taxon>
        <taxon>Glomerellales</taxon>
        <taxon>Glomerellaceae</taxon>
        <taxon>Colletotrichum</taxon>
        <taxon>Colletotrichum acutatum species complex</taxon>
    </lineage>
</organism>
<name>A0ABQ9QJ58_9PEZI</name>
<protein>
    <submittedName>
        <fullName evidence="1">Capsule polysaccharide biosynthesis protein</fullName>
    </submittedName>
</protein>
<dbReference type="RefSeq" id="XP_060373210.1">
    <property type="nucleotide sequence ID" value="XM_060532226.1"/>
</dbReference>
<keyword evidence="2" id="KW-1185">Reference proteome</keyword>
<comment type="caution">
    <text evidence="1">The sequence shown here is derived from an EMBL/GenBank/DDBJ whole genome shotgun (WGS) entry which is preliminary data.</text>
</comment>
<dbReference type="SUPFAM" id="SSF53448">
    <property type="entry name" value="Nucleotide-diphospho-sugar transferases"/>
    <property type="match status" value="1"/>
</dbReference>
<evidence type="ECO:0000313" key="2">
    <source>
        <dbReference type="Proteomes" id="UP001227543"/>
    </source>
</evidence>
<reference evidence="1 2" key="1">
    <citation type="submission" date="2016-10" db="EMBL/GenBank/DDBJ databases">
        <title>The genome sequence of Colletotrichum fioriniae PJ7.</title>
        <authorList>
            <person name="Baroncelli R."/>
        </authorList>
    </citation>
    <scope>NUCLEOTIDE SEQUENCE [LARGE SCALE GENOMIC DNA]</scope>
    <source>
        <strain evidence="1 2">Tom-12</strain>
    </source>
</reference>
<gene>
    <name evidence="1" type="ORF">CTAM01_16233</name>
</gene>
<proteinExistence type="predicted"/>
<dbReference type="InterPro" id="IPR029044">
    <property type="entry name" value="Nucleotide-diphossugar_trans"/>
</dbReference>
<evidence type="ECO:0000313" key="1">
    <source>
        <dbReference type="EMBL" id="KAK1472976.1"/>
    </source>
</evidence>
<sequence>MSSPKFQIPPEFESKLRHVEPLDSRSDQEILKSLKSPLPVTSEKNIWAFWDSGLDNLPSWGQRNIINWARLCGPEWAIRVLDDVPDSPNNALNWVKEDQLPEAYIAHKMDGPRVRTGPHSADFLRGKSTYPLPGTPLFLAPQKRWDHNPTSSLLLTIDPQPHPLQYSCQPH</sequence>
<accession>A0ABQ9QJ58</accession>
<dbReference type="EMBL" id="MLFU01000206">
    <property type="protein sequence ID" value="KAK1472976.1"/>
    <property type="molecule type" value="Genomic_DNA"/>
</dbReference>